<protein>
    <submittedName>
        <fullName evidence="7">Radical SAM domain protein</fullName>
    </submittedName>
</protein>
<evidence type="ECO:0000256" key="4">
    <source>
        <dbReference type="ARBA" id="ARBA00023004"/>
    </source>
</evidence>
<dbReference type="Pfam" id="PF04055">
    <property type="entry name" value="Radical_SAM"/>
    <property type="match status" value="1"/>
</dbReference>
<dbReference type="SUPFAM" id="SSF102114">
    <property type="entry name" value="Radical SAM enzymes"/>
    <property type="match status" value="1"/>
</dbReference>
<dbReference type="InterPro" id="IPR007197">
    <property type="entry name" value="rSAM"/>
</dbReference>
<dbReference type="CDD" id="cd01335">
    <property type="entry name" value="Radical_SAM"/>
    <property type="match status" value="1"/>
</dbReference>
<dbReference type="PANTHER" id="PTHR11228">
    <property type="entry name" value="RADICAL SAM DOMAIN PROTEIN"/>
    <property type="match status" value="1"/>
</dbReference>
<keyword evidence="3" id="KW-0479">Metal-binding</keyword>
<proteinExistence type="predicted"/>
<reference evidence="8" key="1">
    <citation type="submission" date="2018-02" db="EMBL/GenBank/DDBJ databases">
        <authorList>
            <person name="Hausmann B."/>
        </authorList>
    </citation>
    <scope>NUCLEOTIDE SEQUENCE [LARGE SCALE GENOMIC DNA]</scope>
    <source>
        <strain evidence="8">Peat soil MAG SbA5</strain>
    </source>
</reference>
<keyword evidence="4" id="KW-0408">Iron</keyword>
<evidence type="ECO:0000313" key="7">
    <source>
        <dbReference type="EMBL" id="SPE17911.1"/>
    </source>
</evidence>
<dbReference type="SFLD" id="SFLDS00029">
    <property type="entry name" value="Radical_SAM"/>
    <property type="match status" value="1"/>
</dbReference>
<dbReference type="SFLD" id="SFLDG01067">
    <property type="entry name" value="SPASM/twitch_domain_containing"/>
    <property type="match status" value="1"/>
</dbReference>
<dbReference type="Proteomes" id="UP000239735">
    <property type="component" value="Unassembled WGS sequence"/>
</dbReference>
<evidence type="ECO:0000256" key="1">
    <source>
        <dbReference type="ARBA" id="ARBA00001966"/>
    </source>
</evidence>
<comment type="cofactor">
    <cofactor evidence="1">
        <name>[4Fe-4S] cluster</name>
        <dbReference type="ChEBI" id="CHEBI:49883"/>
    </cofactor>
</comment>
<keyword evidence="2" id="KW-0949">S-adenosyl-L-methionine</keyword>
<dbReference type="Gene3D" id="3.20.20.70">
    <property type="entry name" value="Aldolase class I"/>
    <property type="match status" value="1"/>
</dbReference>
<dbReference type="InterPro" id="IPR013785">
    <property type="entry name" value="Aldolase_TIM"/>
</dbReference>
<evidence type="ECO:0000256" key="2">
    <source>
        <dbReference type="ARBA" id="ARBA00022691"/>
    </source>
</evidence>
<organism evidence="7 8">
    <name type="scientific">Candidatus Sulfuritelmatomonas gaucii</name>
    <dbReference type="NCBI Taxonomy" id="2043161"/>
    <lineage>
        <taxon>Bacteria</taxon>
        <taxon>Pseudomonadati</taxon>
        <taxon>Acidobacteriota</taxon>
        <taxon>Terriglobia</taxon>
        <taxon>Terriglobales</taxon>
        <taxon>Acidobacteriaceae</taxon>
        <taxon>Candidatus Sulfuritelmatomonas</taxon>
    </lineage>
</organism>
<dbReference type="InterPro" id="IPR058240">
    <property type="entry name" value="rSAM_sf"/>
</dbReference>
<evidence type="ECO:0000256" key="3">
    <source>
        <dbReference type="ARBA" id="ARBA00022723"/>
    </source>
</evidence>
<evidence type="ECO:0000256" key="5">
    <source>
        <dbReference type="ARBA" id="ARBA00023014"/>
    </source>
</evidence>
<dbReference type="GO" id="GO:0003824">
    <property type="term" value="F:catalytic activity"/>
    <property type="evidence" value="ECO:0007669"/>
    <property type="project" value="InterPro"/>
</dbReference>
<dbReference type="PROSITE" id="PS51918">
    <property type="entry name" value="RADICAL_SAM"/>
    <property type="match status" value="1"/>
</dbReference>
<feature type="domain" description="Radical SAM core" evidence="6">
    <location>
        <begin position="13"/>
        <end position="229"/>
    </location>
</feature>
<dbReference type="GO" id="GO:0046872">
    <property type="term" value="F:metal ion binding"/>
    <property type="evidence" value="ECO:0007669"/>
    <property type="project" value="UniProtKB-KW"/>
</dbReference>
<dbReference type="GO" id="GO:0051536">
    <property type="term" value="F:iron-sulfur cluster binding"/>
    <property type="evidence" value="ECO:0007669"/>
    <property type="project" value="UniProtKB-KW"/>
</dbReference>
<dbReference type="InterPro" id="IPR050377">
    <property type="entry name" value="Radical_SAM_PqqE_MftC-like"/>
</dbReference>
<accession>A0A2N9L3W5</accession>
<gene>
    <name evidence="7" type="ORF">SBA5_1190004</name>
</gene>
<dbReference type="AlphaFoldDB" id="A0A2N9L3W5"/>
<name>A0A2N9L3W5_9BACT</name>
<dbReference type="EMBL" id="OKRB01000023">
    <property type="protein sequence ID" value="SPE17911.1"/>
    <property type="molecule type" value="Genomic_DNA"/>
</dbReference>
<keyword evidence="5" id="KW-0411">Iron-sulfur</keyword>
<evidence type="ECO:0000313" key="8">
    <source>
        <dbReference type="Proteomes" id="UP000239735"/>
    </source>
</evidence>
<sequence length="355" mass="39246">MKKSEVIQAWSRILGGRTPSLSIEITKECPLQCPGCYAFDTAHLGGSTQLRQLSDFKGDQLVSRVLALIDEHKPLHVSLVGGDPLVRYREVEQLLPEIEKRGVHTQIATSAFRVIPSNWSALKKLNVVVSIDGLQPEHDARRKPATYERILKNIQGARVTVHCTITSQIAGRPGYLEEFLKFWSGRPEVVKVWFSLFTPQRGATDPEILTPAHRATVIADIRRLRVAYPGLEMPEPLIREMESPPKSPQECIFARTTQTISADLRTQVTPCQFGGDPDCGQCGCIASMVLAAVGHHRVLGGLTAGHLFMASERIGRGLKYMRRKLARQRPLQPGSARFGKAQLVTSIGKMGDSNT</sequence>
<dbReference type="PANTHER" id="PTHR11228:SF7">
    <property type="entry name" value="PQQA PEPTIDE CYCLASE"/>
    <property type="match status" value="1"/>
</dbReference>
<evidence type="ECO:0000259" key="6">
    <source>
        <dbReference type="PROSITE" id="PS51918"/>
    </source>
</evidence>
<dbReference type="OrthoDB" id="9782387at2"/>